<evidence type="ECO:0000313" key="2">
    <source>
        <dbReference type="EMBL" id="BBC61623.1"/>
    </source>
</evidence>
<feature type="transmembrane region" description="Helical" evidence="1">
    <location>
        <begin position="81"/>
        <end position="103"/>
    </location>
</feature>
<evidence type="ECO:0000313" key="3">
    <source>
        <dbReference type="Proteomes" id="UP000269226"/>
    </source>
</evidence>
<dbReference type="EMBL" id="AP018492">
    <property type="protein sequence ID" value="BBC61623.1"/>
    <property type="molecule type" value="Genomic_DNA"/>
</dbReference>
<dbReference type="GeneID" id="57044057"/>
<dbReference type="RefSeq" id="WP_015695425.1">
    <property type="nucleotide sequence ID" value="NZ_AP018492.1"/>
</dbReference>
<feature type="transmembrane region" description="Helical" evidence="1">
    <location>
        <begin position="123"/>
        <end position="142"/>
    </location>
</feature>
<organism evidence="2 3">
    <name type="scientific">Melissococcus plutonius</name>
    <dbReference type="NCBI Taxonomy" id="33970"/>
    <lineage>
        <taxon>Bacteria</taxon>
        <taxon>Bacillati</taxon>
        <taxon>Bacillota</taxon>
        <taxon>Bacilli</taxon>
        <taxon>Lactobacillales</taxon>
        <taxon>Enterococcaceae</taxon>
        <taxon>Melissococcus</taxon>
    </lineage>
</organism>
<protein>
    <submittedName>
        <fullName evidence="2">Uncharacterized protein</fullName>
    </submittedName>
</protein>
<reference evidence="2 3" key="1">
    <citation type="submission" date="2018-01" db="EMBL/GenBank/DDBJ databases">
        <title>Whole genome sequence of Melissococcus plutonius DAT561.</title>
        <authorList>
            <person name="Okumura K."/>
            <person name="Takamatsu D."/>
            <person name="Okura M."/>
        </authorList>
    </citation>
    <scope>NUCLEOTIDE SEQUENCE [LARGE SCALE GENOMIC DNA]</scope>
    <source>
        <strain evidence="2 3">DAT561</strain>
    </source>
</reference>
<keyword evidence="1" id="KW-0812">Transmembrane</keyword>
<sequence length="161" mass="19399">MNAFMDFLSFIGEWLLYTFPFYQGCLEIMEQVSELTKLIGEDPNYKEVSPWFWVVPFLKPYLERRRALEIVRERNMNENDLYSLLMFSDRASAWFFVSLAGFFKGTSLTYELFKEYFPHHNPLWIVPIIWLIITLTIFNAVYRLSGERATRIIRNFLSHRR</sequence>
<name>A0A2Z5Y4G5_9ENTE</name>
<dbReference type="AlphaFoldDB" id="A0A2Z5Y4G5"/>
<proteinExistence type="predicted"/>
<gene>
    <name evidence="2" type="ORF">DAT561_1528</name>
</gene>
<dbReference type="Proteomes" id="UP000269226">
    <property type="component" value="Chromosome"/>
</dbReference>
<evidence type="ECO:0000256" key="1">
    <source>
        <dbReference type="SAM" id="Phobius"/>
    </source>
</evidence>
<keyword evidence="1" id="KW-1133">Transmembrane helix</keyword>
<keyword evidence="1" id="KW-0472">Membrane</keyword>
<accession>A0A2Z5Y4G5</accession>